<comment type="catalytic activity">
    <reaction evidence="6">
        <text>a medium-chain fatty acid + ATP + CoA = a medium-chain fatty acyl-CoA + AMP + diphosphate</text>
        <dbReference type="Rhea" id="RHEA:48340"/>
        <dbReference type="ChEBI" id="CHEBI:30616"/>
        <dbReference type="ChEBI" id="CHEBI:33019"/>
        <dbReference type="ChEBI" id="CHEBI:57287"/>
        <dbReference type="ChEBI" id="CHEBI:59558"/>
        <dbReference type="ChEBI" id="CHEBI:90546"/>
        <dbReference type="ChEBI" id="CHEBI:456215"/>
        <dbReference type="EC" id="6.2.1.2"/>
    </reaction>
</comment>
<feature type="domain" description="AMP-dependent synthetase/ligase" evidence="7">
    <location>
        <begin position="14"/>
        <end position="157"/>
    </location>
</feature>
<dbReference type="SUPFAM" id="SSF56801">
    <property type="entry name" value="Acetyl-CoA synthetase-like"/>
    <property type="match status" value="1"/>
</dbReference>
<dbReference type="Gene3D" id="2.30.38.10">
    <property type="entry name" value="Luciferase, Domain 3"/>
    <property type="match status" value="1"/>
</dbReference>
<comment type="function">
    <text evidence="3">Acyl-CoA synthases catalyze the initial reaction in fatty acid metabolism, by forming a thioester with CoA. Has some preference toward medium-chain substrates. Plays a role in adipocyte differentiation.</text>
</comment>
<evidence type="ECO:0000256" key="6">
    <source>
        <dbReference type="ARBA" id="ARBA00048277"/>
    </source>
</evidence>
<name>A0A0C2G4R2_9BILA</name>
<feature type="non-terminal residue" evidence="8">
    <location>
        <position position="1"/>
    </location>
</feature>
<keyword evidence="9" id="KW-1185">Reference proteome</keyword>
<dbReference type="PANTHER" id="PTHR43201:SF5">
    <property type="entry name" value="MEDIUM-CHAIN ACYL-COA LIGASE ACSF2, MITOCHONDRIAL"/>
    <property type="match status" value="1"/>
</dbReference>
<organism evidence="8 9">
    <name type="scientific">Ancylostoma duodenale</name>
    <dbReference type="NCBI Taxonomy" id="51022"/>
    <lineage>
        <taxon>Eukaryota</taxon>
        <taxon>Metazoa</taxon>
        <taxon>Ecdysozoa</taxon>
        <taxon>Nematoda</taxon>
        <taxon>Chromadorea</taxon>
        <taxon>Rhabditida</taxon>
        <taxon>Rhabditina</taxon>
        <taxon>Rhabditomorpha</taxon>
        <taxon>Strongyloidea</taxon>
        <taxon>Ancylostomatidae</taxon>
        <taxon>Ancylostomatinae</taxon>
        <taxon>Ancylostoma</taxon>
    </lineage>
</organism>
<gene>
    <name evidence="8" type="ORF">ANCDUO_15943</name>
</gene>
<dbReference type="GO" id="GO:0031956">
    <property type="term" value="F:medium-chain fatty acid-CoA ligase activity"/>
    <property type="evidence" value="ECO:0007669"/>
    <property type="project" value="UniProtKB-EC"/>
</dbReference>
<dbReference type="Gene3D" id="3.40.50.980">
    <property type="match status" value="1"/>
</dbReference>
<comment type="catalytic activity">
    <reaction evidence="5">
        <text>octanoate + ATP + CoA = octanoyl-CoA + AMP + diphosphate</text>
        <dbReference type="Rhea" id="RHEA:33631"/>
        <dbReference type="ChEBI" id="CHEBI:25646"/>
        <dbReference type="ChEBI" id="CHEBI:30616"/>
        <dbReference type="ChEBI" id="CHEBI:33019"/>
        <dbReference type="ChEBI" id="CHEBI:57287"/>
        <dbReference type="ChEBI" id="CHEBI:57386"/>
        <dbReference type="ChEBI" id="CHEBI:456215"/>
    </reaction>
</comment>
<evidence type="ECO:0000256" key="5">
    <source>
        <dbReference type="ARBA" id="ARBA00047319"/>
    </source>
</evidence>
<dbReference type="Proteomes" id="UP000054047">
    <property type="component" value="Unassembled WGS sequence"/>
</dbReference>
<evidence type="ECO:0000313" key="8">
    <source>
        <dbReference type="EMBL" id="KIH53914.1"/>
    </source>
</evidence>
<evidence type="ECO:0000313" key="9">
    <source>
        <dbReference type="Proteomes" id="UP000054047"/>
    </source>
</evidence>
<evidence type="ECO:0000259" key="7">
    <source>
        <dbReference type="Pfam" id="PF00501"/>
    </source>
</evidence>
<dbReference type="InterPro" id="IPR000873">
    <property type="entry name" value="AMP-dep_synth/lig_dom"/>
</dbReference>
<dbReference type="GO" id="GO:0006631">
    <property type="term" value="P:fatty acid metabolic process"/>
    <property type="evidence" value="ECO:0007669"/>
    <property type="project" value="TreeGrafter"/>
</dbReference>
<evidence type="ECO:0000256" key="3">
    <source>
        <dbReference type="ARBA" id="ARBA00037247"/>
    </source>
</evidence>
<dbReference type="AlphaFoldDB" id="A0A0C2G4R2"/>
<protein>
    <recommendedName>
        <fullName evidence="4">Medium-chain acyl-CoA ligase ACSF2, mitochondrial</fullName>
    </recommendedName>
</protein>
<comment type="similarity">
    <text evidence="1">Belongs to the ATP-dependent AMP-binding enzyme family.</text>
</comment>
<dbReference type="InterPro" id="IPR045851">
    <property type="entry name" value="AMP-bd_C_sf"/>
</dbReference>
<dbReference type="Pfam" id="PF00501">
    <property type="entry name" value="AMP-binding"/>
    <property type="match status" value="1"/>
</dbReference>
<evidence type="ECO:0000256" key="1">
    <source>
        <dbReference type="ARBA" id="ARBA00006432"/>
    </source>
</evidence>
<reference evidence="8 9" key="1">
    <citation type="submission" date="2013-12" db="EMBL/GenBank/DDBJ databases">
        <title>Draft genome of the parsitic nematode Ancylostoma duodenale.</title>
        <authorList>
            <person name="Mitreva M."/>
        </authorList>
    </citation>
    <scope>NUCLEOTIDE SEQUENCE [LARGE SCALE GENOMIC DNA]</scope>
    <source>
        <strain evidence="8 9">Zhejiang</strain>
    </source>
</reference>
<proteinExistence type="inferred from homology"/>
<dbReference type="Gene3D" id="3.30.300.30">
    <property type="match status" value="1"/>
</dbReference>
<keyword evidence="2" id="KW-0436">Ligase</keyword>
<sequence>GNFRSRPSNRLFQKTIICIPNPLYHCFGCVLGVLAALTHLQTCVFPAPSFEALAALQAVDEEKCTALYGTPTMFIDMLNHPEYHKYNYDSIRSGFIAGAPCPITLCRRLVNEMHMTDMQVCYGTTETSPVSFMSIRDDPPEQRIKSVGHIMDHLEVKQRLFDIAVMHDNGTISIVGRSKDMIVRGGENIYPTEVEQFLFKHPKIEDAHVRSMIYHHIFIYTIDSYFERGCCFVCGLIVGVPDERYGESVCAWVRLHESAVGNVTEEQIKNWCKGKVNK</sequence>
<dbReference type="OrthoDB" id="10253115at2759"/>
<evidence type="ECO:0000256" key="4">
    <source>
        <dbReference type="ARBA" id="ARBA00039638"/>
    </source>
</evidence>
<accession>A0A0C2G4R2</accession>
<evidence type="ECO:0000256" key="2">
    <source>
        <dbReference type="ARBA" id="ARBA00022598"/>
    </source>
</evidence>
<dbReference type="EMBL" id="KN740098">
    <property type="protein sequence ID" value="KIH53914.1"/>
    <property type="molecule type" value="Genomic_DNA"/>
</dbReference>
<dbReference type="PANTHER" id="PTHR43201">
    <property type="entry name" value="ACYL-COA SYNTHETASE"/>
    <property type="match status" value="1"/>
</dbReference>